<dbReference type="Proteomes" id="UP000593568">
    <property type="component" value="Unassembled WGS sequence"/>
</dbReference>
<protein>
    <submittedName>
        <fullName evidence="1">Uncharacterized protein</fullName>
    </submittedName>
</protein>
<organism evidence="1 2">
    <name type="scientific">Gossypium trilobum</name>
    <dbReference type="NCBI Taxonomy" id="34281"/>
    <lineage>
        <taxon>Eukaryota</taxon>
        <taxon>Viridiplantae</taxon>
        <taxon>Streptophyta</taxon>
        <taxon>Embryophyta</taxon>
        <taxon>Tracheophyta</taxon>
        <taxon>Spermatophyta</taxon>
        <taxon>Magnoliopsida</taxon>
        <taxon>eudicotyledons</taxon>
        <taxon>Gunneridae</taxon>
        <taxon>Pentapetalae</taxon>
        <taxon>rosids</taxon>
        <taxon>malvids</taxon>
        <taxon>Malvales</taxon>
        <taxon>Malvaceae</taxon>
        <taxon>Malvoideae</taxon>
        <taxon>Gossypium</taxon>
    </lineage>
</organism>
<gene>
    <name evidence="1" type="ORF">Gotri_011412</name>
</gene>
<dbReference type="AlphaFoldDB" id="A0A7J9ETQ8"/>
<feature type="non-terminal residue" evidence="1">
    <location>
        <position position="195"/>
    </location>
</feature>
<keyword evidence="2" id="KW-1185">Reference proteome</keyword>
<dbReference type="EMBL" id="JABEZW010000009">
    <property type="protein sequence ID" value="MBA0776413.1"/>
    <property type="molecule type" value="Genomic_DNA"/>
</dbReference>
<name>A0A7J9ETQ8_9ROSI</name>
<sequence>MAIQDEISLEMRNLATFFKWFYPLEQWADMIMIEILKNTRARWIVIIFYKPQYFMQNGPAKQLGSFPSAWIHKSYFSEVSSNILDYRALQKYLCQLNKIIPSEIWPTEGYLAPWDKIDPLKPYQEQLRKALMDYQTDIPDPKEWSQDYPWYCSSAYEETLAWKDLEQLEIKRYRTKEENKRKIKELNVTSDISTD</sequence>
<reference evidence="1 2" key="1">
    <citation type="journal article" date="2019" name="Genome Biol. Evol.">
        <title>Insights into the evolution of the New World diploid cottons (Gossypium, subgenus Houzingenia) based on genome sequencing.</title>
        <authorList>
            <person name="Grover C.E."/>
            <person name="Arick M.A. 2nd"/>
            <person name="Thrash A."/>
            <person name="Conover J.L."/>
            <person name="Sanders W.S."/>
            <person name="Peterson D.G."/>
            <person name="Frelichowski J.E."/>
            <person name="Scheffler J.A."/>
            <person name="Scheffler B.E."/>
            <person name="Wendel J.F."/>
        </authorList>
    </citation>
    <scope>NUCLEOTIDE SEQUENCE [LARGE SCALE GENOMIC DNA]</scope>
    <source>
        <strain evidence="1">8</strain>
        <tissue evidence="1">Leaf</tissue>
    </source>
</reference>
<proteinExistence type="predicted"/>
<comment type="caution">
    <text evidence="1">The sequence shown here is derived from an EMBL/GenBank/DDBJ whole genome shotgun (WGS) entry which is preliminary data.</text>
</comment>
<accession>A0A7J9ETQ8</accession>
<evidence type="ECO:0000313" key="2">
    <source>
        <dbReference type="Proteomes" id="UP000593568"/>
    </source>
</evidence>
<evidence type="ECO:0000313" key="1">
    <source>
        <dbReference type="EMBL" id="MBA0776413.1"/>
    </source>
</evidence>